<organism evidence="6 7">
    <name type="scientific">Photobacterium halotolerans</name>
    <dbReference type="NCBI Taxonomy" id="265726"/>
    <lineage>
        <taxon>Bacteria</taxon>
        <taxon>Pseudomonadati</taxon>
        <taxon>Pseudomonadota</taxon>
        <taxon>Gammaproteobacteria</taxon>
        <taxon>Vibrionales</taxon>
        <taxon>Vibrionaceae</taxon>
        <taxon>Photobacterium</taxon>
    </lineage>
</organism>
<evidence type="ECO:0000313" key="6">
    <source>
        <dbReference type="EMBL" id="NAW67023.1"/>
    </source>
</evidence>
<dbReference type="Gene3D" id="3.30.470.20">
    <property type="entry name" value="ATP-grasp fold, B domain"/>
    <property type="match status" value="1"/>
</dbReference>
<dbReference type="PANTHER" id="PTHR43585:SF2">
    <property type="entry name" value="ATP-GRASP ENZYME FSQD"/>
    <property type="match status" value="1"/>
</dbReference>
<evidence type="ECO:0000256" key="1">
    <source>
        <dbReference type="ARBA" id="ARBA00022598"/>
    </source>
</evidence>
<reference evidence="6 7" key="1">
    <citation type="submission" date="2017-05" db="EMBL/GenBank/DDBJ databases">
        <title>High clonality and local adaptation shapes Vibrionaceae linages within an endangered oasis.</title>
        <authorList>
            <person name="Vazquez-Rosas-Landa M."/>
        </authorList>
    </citation>
    <scope>NUCLEOTIDE SEQUENCE [LARGE SCALE GENOMIC DNA]</scope>
    <source>
        <strain evidence="6 7">P46_P4S1P180</strain>
    </source>
</reference>
<comment type="caution">
    <text evidence="6">The sequence shown here is derived from an EMBL/GenBank/DDBJ whole genome shotgun (WGS) entry which is preliminary data.</text>
</comment>
<keyword evidence="2 4" id="KW-0547">Nucleotide-binding</keyword>
<dbReference type="GO" id="GO:0016874">
    <property type="term" value="F:ligase activity"/>
    <property type="evidence" value="ECO:0007669"/>
    <property type="project" value="UniProtKB-KW"/>
</dbReference>
<dbReference type="Pfam" id="PF02655">
    <property type="entry name" value="ATP-grasp_3"/>
    <property type="match status" value="1"/>
</dbReference>
<dbReference type="GO" id="GO:0046872">
    <property type="term" value="F:metal ion binding"/>
    <property type="evidence" value="ECO:0007669"/>
    <property type="project" value="InterPro"/>
</dbReference>
<dbReference type="InterPro" id="IPR052032">
    <property type="entry name" value="ATP-dep_AA_Ligase"/>
</dbReference>
<name>A0A7X5AU45_9GAMM</name>
<dbReference type="InterPro" id="IPR011761">
    <property type="entry name" value="ATP-grasp"/>
</dbReference>
<dbReference type="PANTHER" id="PTHR43585">
    <property type="entry name" value="FUMIPYRROLE BIOSYNTHESIS PROTEIN C"/>
    <property type="match status" value="1"/>
</dbReference>
<dbReference type="AlphaFoldDB" id="A0A7X5AU45"/>
<evidence type="ECO:0000256" key="3">
    <source>
        <dbReference type="ARBA" id="ARBA00022840"/>
    </source>
</evidence>
<dbReference type="PROSITE" id="PS50975">
    <property type="entry name" value="ATP_GRASP"/>
    <property type="match status" value="1"/>
</dbReference>
<dbReference type="EMBL" id="WXWW01000255">
    <property type="protein sequence ID" value="NAW67023.1"/>
    <property type="molecule type" value="Genomic_DNA"/>
</dbReference>
<dbReference type="RefSeq" id="WP_161446465.1">
    <property type="nucleotide sequence ID" value="NZ_WXWW01000255.1"/>
</dbReference>
<dbReference type="Gene3D" id="3.40.50.20">
    <property type="match status" value="1"/>
</dbReference>
<proteinExistence type="predicted"/>
<evidence type="ECO:0000256" key="2">
    <source>
        <dbReference type="ARBA" id="ARBA00022741"/>
    </source>
</evidence>
<evidence type="ECO:0000256" key="4">
    <source>
        <dbReference type="PROSITE-ProRule" id="PRU00409"/>
    </source>
</evidence>
<dbReference type="SUPFAM" id="SSF56059">
    <property type="entry name" value="Glutathione synthetase ATP-binding domain-like"/>
    <property type="match status" value="1"/>
</dbReference>
<dbReference type="GO" id="GO:0005524">
    <property type="term" value="F:ATP binding"/>
    <property type="evidence" value="ECO:0007669"/>
    <property type="project" value="UniProtKB-UniRule"/>
</dbReference>
<feature type="domain" description="ATP-grasp" evidence="5">
    <location>
        <begin position="149"/>
        <end position="337"/>
    </location>
</feature>
<accession>A0A7X5AU45</accession>
<evidence type="ECO:0000313" key="7">
    <source>
        <dbReference type="Proteomes" id="UP000465712"/>
    </source>
</evidence>
<feature type="non-terminal residue" evidence="6">
    <location>
        <position position="1"/>
    </location>
</feature>
<dbReference type="InterPro" id="IPR003806">
    <property type="entry name" value="ATP-grasp_PylC-type"/>
</dbReference>
<protein>
    <submittedName>
        <fullName evidence="6">ATP-grasp domain-containing protein</fullName>
    </submittedName>
</protein>
<dbReference type="Proteomes" id="UP000465712">
    <property type="component" value="Unassembled WGS sequence"/>
</dbReference>
<sequence length="444" mass="49922">TKILFIGYYIYLMVTNKNNRINKQVVQQRIVMSALILSSKKFILSIQRRIRETYFQGDSILITEPLSDENRSELTPQFGVIIELDHYFSHPATELLQRLTDNGVLPAIETVIAFSEGDILRAAHIREILDIPGQRFDQAILFRDKILMKQHAARYGVVTAMPQDANQVANWQSLPYPVVIKPKSGRGSQKTLKVTSCEHWAEIGTDIDPTDMIIEPFIEGEVFHVDGLVVNGKMSVCSPAKYVGNCMDFVGGQSLGSYTLSESNPLYRPLTEFSRYLLEHVFPTPEHSLFHIECFVGNDQHITLCEIACRLGGNDLVTEVELAYGVNVVEAYLHAEFNAEALCPQTRTPGQLGGRFQLPPQTGRLSCSGHSPFRHEGIVRFQSRAVSGQRYNAMTMSNDALIHVIVKADSEARMEQIFRDIAQWAASEFTWSAETEEVTSCMQS</sequence>
<keyword evidence="3 4" id="KW-0067">ATP-binding</keyword>
<evidence type="ECO:0000259" key="5">
    <source>
        <dbReference type="PROSITE" id="PS50975"/>
    </source>
</evidence>
<gene>
    <name evidence="6" type="ORF">CAG72_17655</name>
</gene>
<keyword evidence="1" id="KW-0436">Ligase</keyword>